<protein>
    <submittedName>
        <fullName evidence="1">Uncharacterized protein</fullName>
    </submittedName>
</protein>
<evidence type="ECO:0000313" key="2">
    <source>
        <dbReference type="Proteomes" id="UP000509833"/>
    </source>
</evidence>
<dbReference type="EMBL" id="LR822017">
    <property type="protein sequence ID" value="CAD0136376.1"/>
    <property type="molecule type" value="Genomic_DNA"/>
</dbReference>
<dbReference type="Proteomes" id="UP000509833">
    <property type="component" value="Chromosome"/>
</dbReference>
<evidence type="ECO:0000313" key="1">
    <source>
        <dbReference type="EMBL" id="CAD0136376.1"/>
    </source>
</evidence>
<name>A0A8D6U4C0_STRTR</name>
<gene>
    <name evidence="1" type="ORF">STHERMO_0433</name>
</gene>
<accession>A0A8D6U4C0</accession>
<organism evidence="1 2">
    <name type="scientific">Streptococcus thermophilus</name>
    <dbReference type="NCBI Taxonomy" id="1308"/>
    <lineage>
        <taxon>Bacteria</taxon>
        <taxon>Bacillati</taxon>
        <taxon>Bacillota</taxon>
        <taxon>Bacilli</taxon>
        <taxon>Lactobacillales</taxon>
        <taxon>Streptococcaceae</taxon>
        <taxon>Streptococcus</taxon>
    </lineage>
</organism>
<proteinExistence type="predicted"/>
<dbReference type="AlphaFoldDB" id="A0A8D6U4C0"/>
<reference evidence="1 2" key="1">
    <citation type="submission" date="2020-06" db="EMBL/GenBank/DDBJ databases">
        <authorList>
            <person name="Chuat V."/>
        </authorList>
    </citation>
    <scope>NUCLEOTIDE SEQUENCE [LARGE SCALE GENOMIC DNA]</scope>
    <source>
        <strain evidence="1">STH_CIRM_336</strain>
    </source>
</reference>
<sequence>MLDNSVSSEVDDVLWQATSKNVARKVVKTAKNFFMSILLIKIYVS</sequence>